<keyword evidence="4" id="KW-1185">Reference proteome</keyword>
<evidence type="ECO:0000313" key="3">
    <source>
        <dbReference type="EMBL" id="KIO29631.1"/>
    </source>
</evidence>
<proteinExistence type="predicted"/>
<dbReference type="SMART" id="SM00028">
    <property type="entry name" value="TPR"/>
    <property type="match status" value="8"/>
</dbReference>
<keyword evidence="1" id="KW-0802">TPR repeat</keyword>
<evidence type="ECO:0000259" key="2">
    <source>
        <dbReference type="PROSITE" id="PS50011"/>
    </source>
</evidence>
<evidence type="ECO:0000256" key="1">
    <source>
        <dbReference type="PROSITE-ProRule" id="PRU00339"/>
    </source>
</evidence>
<dbReference type="PROSITE" id="PS50011">
    <property type="entry name" value="PROTEIN_KINASE_DOM"/>
    <property type="match status" value="1"/>
</dbReference>
<evidence type="ECO:0000313" key="4">
    <source>
        <dbReference type="Proteomes" id="UP000054248"/>
    </source>
</evidence>
<feature type="repeat" description="TPR" evidence="1">
    <location>
        <begin position="464"/>
        <end position="497"/>
    </location>
</feature>
<dbReference type="PROSITE" id="PS00108">
    <property type="entry name" value="PROTEIN_KINASE_ST"/>
    <property type="match status" value="1"/>
</dbReference>
<dbReference type="PROSITE" id="PS50005">
    <property type="entry name" value="TPR"/>
    <property type="match status" value="1"/>
</dbReference>
<dbReference type="AlphaFoldDB" id="A0A0C3QNI4"/>
<dbReference type="GO" id="GO:0005524">
    <property type="term" value="F:ATP binding"/>
    <property type="evidence" value="ECO:0007669"/>
    <property type="project" value="InterPro"/>
</dbReference>
<dbReference type="InterPro" id="IPR051681">
    <property type="entry name" value="Ser/Thr_Kinases-Pseudokinases"/>
</dbReference>
<gene>
    <name evidence="3" type="ORF">M407DRAFT_21220</name>
</gene>
<sequence>MDETSYVGIQATRASLAIDIHAVNPAAEPTGHIRIRTREVLASLGYLRIDKARIKPLASGLSIAGGKADVEAAKLLPEQFSSSSEPDDAVYVAVKKLRYDENVDDDHGLGPFVHEVNLLKDLSHENVVNIVGFVQDANEGIAWLIFSWEKNGNLREFVRSANWELPERVSLINDVAKGLSYLHGKKPPICHGDLKSLNVLVNSACRAIITDFGSARHVNSMSRTAVESGTWITSPQPHMAIRKHGTEPPKSEITASGEFITMTGPGWTVRWAAPELLYGESPGLPSDIWALGWICWEAITGNLPFAEENDIAVILRIAKGDIPTINNDSQLGQIKALYSLMMDCWNLNPADRPPALKCEQIISWMHQVVPSDRAGNDSSTTRSSILLYALGLIKLSNGIMSEALNLFRQSLNVSMSVGDDQGQARAMRGQGDVYRLKSDYPRAERSYILAREIYHQIGDEVGQASSFKALGDIYRMRNDYAQAEDSYTKARGIYKRKGNHLGLAQSVQGLGHVYHMRNEYPKAMKSYIEARDVYSRIGDQLGLANSARGLGHVCRMRNEYTKAKHLYIEARNIYSRIGDQLGFANSVRGLGDVYQMLSEYSKAEKSYIGARDGYARIGEQLGLANSVRGLGDVYRMRNDFSQAERSYNEAHEIYFRLGYHLGLAQSVQGLGDVYRMRSDYSKAEGLYFEARDIYSHIGDRLCFANVAQGLGHVYSARREYSEAERLYLEAQEIYNRIGDTRSSTNISHNLNWLRRKRAQLASSREGYYESC</sequence>
<dbReference type="InterPro" id="IPR011990">
    <property type="entry name" value="TPR-like_helical_dom_sf"/>
</dbReference>
<dbReference type="PANTHER" id="PTHR44329">
    <property type="entry name" value="SERINE/THREONINE-PROTEIN KINASE TNNI3K-RELATED"/>
    <property type="match status" value="1"/>
</dbReference>
<dbReference type="SUPFAM" id="SSF48452">
    <property type="entry name" value="TPR-like"/>
    <property type="match status" value="1"/>
</dbReference>
<dbReference type="InterPro" id="IPR011009">
    <property type="entry name" value="Kinase-like_dom_sf"/>
</dbReference>
<dbReference type="SUPFAM" id="SSF56112">
    <property type="entry name" value="Protein kinase-like (PK-like)"/>
    <property type="match status" value="1"/>
</dbReference>
<feature type="domain" description="Protein kinase" evidence="2">
    <location>
        <begin position="35"/>
        <end position="369"/>
    </location>
</feature>
<name>A0A0C3QNI4_9AGAM</name>
<dbReference type="Pfam" id="PF13374">
    <property type="entry name" value="TPR_10"/>
    <property type="match status" value="1"/>
</dbReference>
<dbReference type="GO" id="GO:0004674">
    <property type="term" value="F:protein serine/threonine kinase activity"/>
    <property type="evidence" value="ECO:0007669"/>
    <property type="project" value="TreeGrafter"/>
</dbReference>
<dbReference type="OrthoDB" id="431454at2759"/>
<dbReference type="STRING" id="1051891.A0A0C3QNI4"/>
<dbReference type="Gene3D" id="1.10.510.10">
    <property type="entry name" value="Transferase(Phosphotransferase) domain 1"/>
    <property type="match status" value="1"/>
</dbReference>
<dbReference type="Pfam" id="PF07714">
    <property type="entry name" value="PK_Tyr_Ser-Thr"/>
    <property type="match status" value="2"/>
</dbReference>
<dbReference type="SMART" id="SM00220">
    <property type="entry name" value="S_TKc"/>
    <property type="match status" value="1"/>
</dbReference>
<protein>
    <recommendedName>
        <fullName evidence="2">Protein kinase domain-containing protein</fullName>
    </recommendedName>
</protein>
<dbReference type="EMBL" id="KN822980">
    <property type="protein sequence ID" value="KIO29631.1"/>
    <property type="molecule type" value="Genomic_DNA"/>
</dbReference>
<dbReference type="SUPFAM" id="SSF81901">
    <property type="entry name" value="HCP-like"/>
    <property type="match status" value="1"/>
</dbReference>
<organism evidence="3 4">
    <name type="scientific">Tulasnella calospora MUT 4182</name>
    <dbReference type="NCBI Taxonomy" id="1051891"/>
    <lineage>
        <taxon>Eukaryota</taxon>
        <taxon>Fungi</taxon>
        <taxon>Dikarya</taxon>
        <taxon>Basidiomycota</taxon>
        <taxon>Agaricomycotina</taxon>
        <taxon>Agaricomycetes</taxon>
        <taxon>Cantharellales</taxon>
        <taxon>Tulasnellaceae</taxon>
        <taxon>Tulasnella</taxon>
    </lineage>
</organism>
<dbReference type="InterPro" id="IPR019734">
    <property type="entry name" value="TPR_rpt"/>
</dbReference>
<dbReference type="HOGENOM" id="CLU_000288_7_37_1"/>
<dbReference type="InterPro" id="IPR000719">
    <property type="entry name" value="Prot_kinase_dom"/>
</dbReference>
<dbReference type="Proteomes" id="UP000054248">
    <property type="component" value="Unassembled WGS sequence"/>
</dbReference>
<dbReference type="Gene3D" id="1.25.40.10">
    <property type="entry name" value="Tetratricopeptide repeat domain"/>
    <property type="match status" value="3"/>
</dbReference>
<dbReference type="Pfam" id="PF13424">
    <property type="entry name" value="TPR_12"/>
    <property type="match status" value="3"/>
</dbReference>
<dbReference type="InterPro" id="IPR001245">
    <property type="entry name" value="Ser-Thr/Tyr_kinase_cat_dom"/>
</dbReference>
<reference evidence="4" key="2">
    <citation type="submission" date="2015-01" db="EMBL/GenBank/DDBJ databases">
        <title>Evolutionary Origins and Diversification of the Mycorrhizal Mutualists.</title>
        <authorList>
            <consortium name="DOE Joint Genome Institute"/>
            <consortium name="Mycorrhizal Genomics Consortium"/>
            <person name="Kohler A."/>
            <person name="Kuo A."/>
            <person name="Nagy L.G."/>
            <person name="Floudas D."/>
            <person name="Copeland A."/>
            <person name="Barry K.W."/>
            <person name="Cichocki N."/>
            <person name="Veneault-Fourrey C."/>
            <person name="LaButti K."/>
            <person name="Lindquist E.A."/>
            <person name="Lipzen A."/>
            <person name="Lundell T."/>
            <person name="Morin E."/>
            <person name="Murat C."/>
            <person name="Riley R."/>
            <person name="Ohm R."/>
            <person name="Sun H."/>
            <person name="Tunlid A."/>
            <person name="Henrissat B."/>
            <person name="Grigoriev I.V."/>
            <person name="Hibbett D.S."/>
            <person name="Martin F."/>
        </authorList>
    </citation>
    <scope>NUCLEOTIDE SEQUENCE [LARGE SCALE GENOMIC DNA]</scope>
    <source>
        <strain evidence="4">MUT 4182</strain>
    </source>
</reference>
<dbReference type="InterPro" id="IPR008271">
    <property type="entry name" value="Ser/Thr_kinase_AS"/>
</dbReference>
<accession>A0A0C3QNI4</accession>
<reference evidence="3 4" key="1">
    <citation type="submission" date="2014-04" db="EMBL/GenBank/DDBJ databases">
        <authorList>
            <consortium name="DOE Joint Genome Institute"/>
            <person name="Kuo A."/>
            <person name="Girlanda M."/>
            <person name="Perotto S."/>
            <person name="Kohler A."/>
            <person name="Nagy L.G."/>
            <person name="Floudas D."/>
            <person name="Copeland A."/>
            <person name="Barry K.W."/>
            <person name="Cichocki N."/>
            <person name="Veneault-Fourrey C."/>
            <person name="LaButti K."/>
            <person name="Lindquist E.A."/>
            <person name="Lipzen A."/>
            <person name="Lundell T."/>
            <person name="Morin E."/>
            <person name="Murat C."/>
            <person name="Sun H."/>
            <person name="Tunlid A."/>
            <person name="Henrissat B."/>
            <person name="Grigoriev I.V."/>
            <person name="Hibbett D.S."/>
            <person name="Martin F."/>
            <person name="Nordberg H.P."/>
            <person name="Cantor M.N."/>
            <person name="Hua S.X."/>
        </authorList>
    </citation>
    <scope>NUCLEOTIDE SEQUENCE [LARGE SCALE GENOMIC DNA]</scope>
    <source>
        <strain evidence="3 4">MUT 4182</strain>
    </source>
</reference>